<keyword evidence="2" id="KW-1185">Reference proteome</keyword>
<dbReference type="PATRIC" id="fig|1331060.3.peg.2261"/>
<comment type="caution">
    <text evidence="1">The sequence shown here is derived from an EMBL/GenBank/DDBJ whole genome shotgun (WGS) entry which is preliminary data.</text>
</comment>
<sequence length="172" mass="20360">MITATFPHDGHFNRRSVYNLGFSQISAEQHIANFFAVEMKQLLEKTIRATFGFSVQNCIRKVSRKRLTGNRPVLASHTREPGRYTQTRFYNRLRHEGIYHRQHVLAPETLKMILNLRKICNMGCLSWQFLTRHIEPRMRWLFSMLEQKISGEEIRPRFPSILWFAKPCATHS</sequence>
<dbReference type="AlphaFoldDB" id="T0ISS9"/>
<organism evidence="1 2">
    <name type="scientific">Sphingobium lactosutens DS20</name>
    <dbReference type="NCBI Taxonomy" id="1331060"/>
    <lineage>
        <taxon>Bacteria</taxon>
        <taxon>Pseudomonadati</taxon>
        <taxon>Pseudomonadota</taxon>
        <taxon>Alphaproteobacteria</taxon>
        <taxon>Sphingomonadales</taxon>
        <taxon>Sphingomonadaceae</taxon>
        <taxon>Sphingobium</taxon>
    </lineage>
</organism>
<evidence type="ECO:0000313" key="2">
    <source>
        <dbReference type="Proteomes" id="UP000015531"/>
    </source>
</evidence>
<evidence type="ECO:0000313" key="1">
    <source>
        <dbReference type="EMBL" id="EQB14870.1"/>
    </source>
</evidence>
<dbReference type="Proteomes" id="UP000015531">
    <property type="component" value="Unassembled WGS sequence"/>
</dbReference>
<proteinExistence type="predicted"/>
<gene>
    <name evidence="1" type="ORF">RLDS_11925</name>
</gene>
<accession>T0ISS9</accession>
<protein>
    <submittedName>
        <fullName evidence="1">Uncharacterized protein</fullName>
    </submittedName>
</protein>
<name>T0ISS9_9SPHN</name>
<reference evidence="1 2" key="1">
    <citation type="journal article" date="2013" name="Genome Announc.">
        <title>Draft Genome Sequence of Sphingobium lactosutens Strain DS20T, Isolated from a Hexachlorocyclohexane Dumpsite.</title>
        <authorList>
            <person name="Kumar R."/>
            <person name="Dwivedi V."/>
            <person name="Negi V."/>
            <person name="Khurana J.P."/>
            <person name="Lal R."/>
        </authorList>
    </citation>
    <scope>NUCLEOTIDE SEQUENCE [LARGE SCALE GENOMIC DNA]</scope>
    <source>
        <strain evidence="1 2">DS20</strain>
    </source>
</reference>
<dbReference type="EMBL" id="ATDP01000089">
    <property type="protein sequence ID" value="EQB14870.1"/>
    <property type="molecule type" value="Genomic_DNA"/>
</dbReference>